<dbReference type="Proteomes" id="UP000534388">
    <property type="component" value="Unassembled WGS sequence"/>
</dbReference>
<evidence type="ECO:0008006" key="4">
    <source>
        <dbReference type="Google" id="ProtNLM"/>
    </source>
</evidence>
<name>A0A7W2ER73_9BURK</name>
<feature type="chain" id="PRO_5031329161" description="Exopolysaccharide biosynthesis operon protein EpsL" evidence="1">
    <location>
        <begin position="34"/>
        <end position="409"/>
    </location>
</feature>
<evidence type="ECO:0000256" key="1">
    <source>
        <dbReference type="SAM" id="SignalP"/>
    </source>
</evidence>
<dbReference type="NCBIfam" id="TIGR03014">
    <property type="entry name" value="EpsL"/>
    <property type="match status" value="1"/>
</dbReference>
<dbReference type="AlphaFoldDB" id="A0A7W2ER73"/>
<proteinExistence type="predicted"/>
<reference evidence="2 3" key="1">
    <citation type="submission" date="2020-07" db="EMBL/GenBank/DDBJ databases">
        <title>Novel species isolated from subtropical streams in China.</title>
        <authorList>
            <person name="Lu H."/>
        </authorList>
    </citation>
    <scope>NUCLEOTIDE SEQUENCE [LARGE SCALE GENOMIC DNA]</scope>
    <source>
        <strain evidence="2 3">LX20W</strain>
    </source>
</reference>
<keyword evidence="3" id="KW-1185">Reference proteome</keyword>
<gene>
    <name evidence="2" type="ORF">H3H37_08670</name>
</gene>
<evidence type="ECO:0000313" key="3">
    <source>
        <dbReference type="Proteomes" id="UP000534388"/>
    </source>
</evidence>
<dbReference type="RefSeq" id="WP_182161428.1">
    <property type="nucleotide sequence ID" value="NZ_JACEZT010000004.1"/>
</dbReference>
<comment type="caution">
    <text evidence="2">The sequence shown here is derived from an EMBL/GenBank/DDBJ whole genome shotgun (WGS) entry which is preliminary data.</text>
</comment>
<feature type="signal peptide" evidence="1">
    <location>
        <begin position="1"/>
        <end position="33"/>
    </location>
</feature>
<dbReference type="SUPFAM" id="SSF56935">
    <property type="entry name" value="Porins"/>
    <property type="match status" value="1"/>
</dbReference>
<sequence>MPSSSPLSRTRSPLVVAPLAALIGAALAGQAQAALSDTIHPFVSVLYSYEDNLLRLPDGVPGPAGSRSDSLTQLQAGLLFERPVGRQRFTGQAKVSRVTFDHYDQLNYNGKDFQAEWEWYLARDFSGHIGASYGQVLTPFTDYHSGDRNLRTTRREYADGNWRFHPSWQVHAGVSTTRYSYDLASQRYIDRTEDSSELGVDYLASSGSRFGVLGRHLRGSYPNKPLLIDGSVLDYGYKQDELKANIFWVASGVTQVQVLAGWARREHAFFTDHNSSGLNGRITAYWLPLGKLKFNASVWREYAAVESTLVSSSLNKGVSVGAGWDISAKLKADATVRHEKRDFSTVSPVVLLGSPTDTGNFASMGLTYTPLNYVQLNTSVFRDQRTGSAYIGTGSYTAKGISFGATGQF</sequence>
<evidence type="ECO:0000313" key="2">
    <source>
        <dbReference type="EMBL" id="MBA5637127.1"/>
    </source>
</evidence>
<protein>
    <recommendedName>
        <fullName evidence="4">Exopolysaccharide biosynthesis operon protein EpsL</fullName>
    </recommendedName>
</protein>
<keyword evidence="1" id="KW-0732">Signal</keyword>
<organism evidence="2 3">
    <name type="scientific">Rugamonas brunnea</name>
    <dbReference type="NCBI Taxonomy" id="2758569"/>
    <lineage>
        <taxon>Bacteria</taxon>
        <taxon>Pseudomonadati</taxon>
        <taxon>Pseudomonadota</taxon>
        <taxon>Betaproteobacteria</taxon>
        <taxon>Burkholderiales</taxon>
        <taxon>Oxalobacteraceae</taxon>
        <taxon>Telluria group</taxon>
        <taxon>Rugamonas</taxon>
    </lineage>
</organism>
<dbReference type="InterPro" id="IPR017465">
    <property type="entry name" value="EpsL_proteobac"/>
</dbReference>
<accession>A0A7W2ER73</accession>
<dbReference type="EMBL" id="JACEZT010000004">
    <property type="protein sequence ID" value="MBA5637127.1"/>
    <property type="molecule type" value="Genomic_DNA"/>
</dbReference>